<dbReference type="InterPro" id="IPR050643">
    <property type="entry name" value="Periplasmic_pilus_chap"/>
</dbReference>
<protein>
    <recommendedName>
        <fullName evidence="1">Pili assembly chaperone N-terminal domain-containing protein</fullName>
    </recommendedName>
</protein>
<feature type="domain" description="Pili assembly chaperone N-terminal" evidence="1">
    <location>
        <begin position="44"/>
        <end position="144"/>
    </location>
</feature>
<dbReference type="GO" id="GO:0030288">
    <property type="term" value="C:outer membrane-bounded periplasmic space"/>
    <property type="evidence" value="ECO:0007669"/>
    <property type="project" value="InterPro"/>
</dbReference>
<dbReference type="InterPro" id="IPR013783">
    <property type="entry name" value="Ig-like_fold"/>
</dbReference>
<comment type="caution">
    <text evidence="2">The sequence shown here is derived from an EMBL/GenBank/DDBJ whole genome shotgun (WGS) entry which is preliminary data.</text>
</comment>
<sequence length="252" mass="27647">MKGVLMKAKKILVFLFLNTLVLAGLWSFSFEPISRSFTPSGRGATQSFRLKNDGQDYIAIRISMFTRRIDSDGQEAREAADELFTVYPRQVVLKPESVQTVRVQWKGPADISSEQAYRILIEQVPVDFGGEAATDSGIQILFRYLGAIYICPPEASADVVVQKAEISGGEGSETLEISLHNRGNKHSILNDLNISIRSAVNGAVLLEYPPELLGGINGENLLAGGTRTVRLKIPEGFEKGPLDVELSYDSEN</sequence>
<dbReference type="PANTHER" id="PTHR30251:SF4">
    <property type="entry name" value="SLR1668 PROTEIN"/>
    <property type="match status" value="1"/>
</dbReference>
<dbReference type="Pfam" id="PF00345">
    <property type="entry name" value="PapD_N"/>
    <property type="match status" value="1"/>
</dbReference>
<dbReference type="EMBL" id="MWQY01000021">
    <property type="protein sequence ID" value="ORC32685.1"/>
    <property type="molecule type" value="Genomic_DNA"/>
</dbReference>
<dbReference type="InterPro" id="IPR016147">
    <property type="entry name" value="Pili_assmbl_chaperone_N"/>
</dbReference>
<organism evidence="2 3">
    <name type="scientific">Marispirochaeta aestuarii</name>
    <dbReference type="NCBI Taxonomy" id="1963862"/>
    <lineage>
        <taxon>Bacteria</taxon>
        <taxon>Pseudomonadati</taxon>
        <taxon>Spirochaetota</taxon>
        <taxon>Spirochaetia</taxon>
        <taxon>Spirochaetales</taxon>
        <taxon>Spirochaetaceae</taxon>
        <taxon>Marispirochaeta</taxon>
    </lineage>
</organism>
<dbReference type="SUPFAM" id="SSF49354">
    <property type="entry name" value="PapD-like"/>
    <property type="match status" value="1"/>
</dbReference>
<dbReference type="InterPro" id="IPR008962">
    <property type="entry name" value="PapD-like_sf"/>
</dbReference>
<name>A0A1Y1RUN0_9SPIO</name>
<gene>
    <name evidence="2" type="ORF">B4O97_16120</name>
</gene>
<evidence type="ECO:0000313" key="3">
    <source>
        <dbReference type="Proteomes" id="UP000192343"/>
    </source>
</evidence>
<dbReference type="AlphaFoldDB" id="A0A1Y1RUN0"/>
<dbReference type="Proteomes" id="UP000192343">
    <property type="component" value="Unassembled WGS sequence"/>
</dbReference>
<dbReference type="STRING" id="1963862.B4O97_16120"/>
<dbReference type="PANTHER" id="PTHR30251">
    <property type="entry name" value="PILUS ASSEMBLY CHAPERONE"/>
    <property type="match status" value="1"/>
</dbReference>
<dbReference type="GO" id="GO:0071555">
    <property type="term" value="P:cell wall organization"/>
    <property type="evidence" value="ECO:0007669"/>
    <property type="project" value="InterPro"/>
</dbReference>
<keyword evidence="3" id="KW-1185">Reference proteome</keyword>
<evidence type="ECO:0000259" key="1">
    <source>
        <dbReference type="Pfam" id="PF00345"/>
    </source>
</evidence>
<evidence type="ECO:0000313" key="2">
    <source>
        <dbReference type="EMBL" id="ORC32685.1"/>
    </source>
</evidence>
<accession>A0A1Y1RUN0</accession>
<proteinExistence type="predicted"/>
<dbReference type="Gene3D" id="2.60.40.10">
    <property type="entry name" value="Immunoglobulins"/>
    <property type="match status" value="1"/>
</dbReference>
<reference evidence="2 3" key="1">
    <citation type="submission" date="2017-03" db="EMBL/GenBank/DDBJ databases">
        <title>Draft Genome sequence of Marispirochaeta sp. strain JC444.</title>
        <authorList>
            <person name="Shivani Y."/>
            <person name="Subhash Y."/>
            <person name="Sasikala C."/>
            <person name="Ramana C."/>
        </authorList>
    </citation>
    <scope>NUCLEOTIDE SEQUENCE [LARGE SCALE GENOMIC DNA]</scope>
    <source>
        <strain evidence="2 3">JC444</strain>
    </source>
</reference>